<dbReference type="Proteomes" id="UP001333996">
    <property type="component" value="Unassembled WGS sequence"/>
</dbReference>
<comment type="caution">
    <text evidence="2">The sequence shown here is derived from an EMBL/GenBank/DDBJ whole genome shotgun (WGS) entry which is preliminary data.</text>
</comment>
<keyword evidence="1" id="KW-0472">Membrane</keyword>
<evidence type="ECO:0000256" key="1">
    <source>
        <dbReference type="SAM" id="Phobius"/>
    </source>
</evidence>
<feature type="transmembrane region" description="Helical" evidence="1">
    <location>
        <begin position="154"/>
        <end position="177"/>
    </location>
</feature>
<feature type="transmembrane region" description="Helical" evidence="1">
    <location>
        <begin position="47"/>
        <end position="68"/>
    </location>
</feature>
<keyword evidence="1" id="KW-1133">Transmembrane helix</keyword>
<gene>
    <name evidence="2" type="ORF">VXC91_34655</name>
</gene>
<proteinExistence type="predicted"/>
<feature type="transmembrane region" description="Helical" evidence="1">
    <location>
        <begin position="197"/>
        <end position="218"/>
    </location>
</feature>
<sequence length="436" mass="45955">MRTTTLLRTSAAVRTAPFLAAGCAYFFFVSIQPSLNFLGLDWPTRAVTFSLSSTLPPVYALTAAVACFEGHRLRKLRTWGIGPARSEPAIAARSLLAILGVFAVAVSAVPVVTLITTGSGIDGYALAALALPLVNIAGYALLGYSVGRRINALYAAPALAVSVQLLVGTSVSYLPYWPRHISGIVEPVGFGETFEPVVFLTTTAATVAVGLAVALICLPTARRTVAVAAALSIAAVGFLVPYRITANWSFSAPTVAGLADTTCAGTAPKVCLPTVAGVDAAALQTRVSGVLTTLANAGAIPQVPTSVVEIKGAAKGERSSSAAFWRVNLIGAANGNEKDLAFALTMQSVNWFCSNPSWETMHYSTYWAMKKSGVDDRYLKWLRSEPEFKTAQEPQLTAEVGRVLKLPAAQQKSWYQDKIMQACAGSTMKFRPTAAG</sequence>
<feature type="transmembrane region" description="Helical" evidence="1">
    <location>
        <begin position="225"/>
        <end position="244"/>
    </location>
</feature>
<organism evidence="2 3">
    <name type="scientific">Streptomyces chiangmaiensis</name>
    <dbReference type="NCBI Taxonomy" id="766497"/>
    <lineage>
        <taxon>Bacteria</taxon>
        <taxon>Bacillati</taxon>
        <taxon>Actinomycetota</taxon>
        <taxon>Actinomycetes</taxon>
        <taxon>Kitasatosporales</taxon>
        <taxon>Streptomycetaceae</taxon>
        <taxon>Streptomyces</taxon>
    </lineage>
</organism>
<keyword evidence="1" id="KW-0812">Transmembrane</keyword>
<protein>
    <submittedName>
        <fullName evidence="2">Uncharacterized protein</fullName>
    </submittedName>
</protein>
<dbReference type="EMBL" id="JAYWVC010000191">
    <property type="protein sequence ID" value="MED7826944.1"/>
    <property type="molecule type" value="Genomic_DNA"/>
</dbReference>
<dbReference type="RefSeq" id="WP_329511334.1">
    <property type="nucleotide sequence ID" value="NZ_BAAAYZ010000017.1"/>
</dbReference>
<accession>A0ABU7FV06</accession>
<name>A0ABU7FV06_9ACTN</name>
<feature type="transmembrane region" description="Helical" evidence="1">
    <location>
        <begin position="123"/>
        <end position="142"/>
    </location>
</feature>
<evidence type="ECO:0000313" key="3">
    <source>
        <dbReference type="Proteomes" id="UP001333996"/>
    </source>
</evidence>
<feature type="transmembrane region" description="Helical" evidence="1">
    <location>
        <begin position="12"/>
        <end position="35"/>
    </location>
</feature>
<evidence type="ECO:0000313" key="2">
    <source>
        <dbReference type="EMBL" id="MED7826944.1"/>
    </source>
</evidence>
<feature type="transmembrane region" description="Helical" evidence="1">
    <location>
        <begin position="95"/>
        <end position="117"/>
    </location>
</feature>
<reference evidence="2" key="1">
    <citation type="submission" date="2024-01" db="EMBL/GenBank/DDBJ databases">
        <title>First draft genome sequence data of TA4-1, the type strain of Gram-positive actinobacterium Streptomyces chiangmaiensis.</title>
        <authorList>
            <person name="Yasawong M."/>
            <person name="Nantapong N."/>
        </authorList>
    </citation>
    <scope>NUCLEOTIDE SEQUENCE</scope>
    <source>
        <strain evidence="2">TA4-1</strain>
    </source>
</reference>
<keyword evidence="3" id="KW-1185">Reference proteome</keyword>